<proteinExistence type="predicted"/>
<keyword evidence="1" id="KW-1133">Transmembrane helix</keyword>
<gene>
    <name evidence="2" type="ORF">AB0L03_26280</name>
</gene>
<feature type="transmembrane region" description="Helical" evidence="1">
    <location>
        <begin position="258"/>
        <end position="278"/>
    </location>
</feature>
<keyword evidence="1" id="KW-0472">Membrane</keyword>
<evidence type="ECO:0000256" key="1">
    <source>
        <dbReference type="SAM" id="Phobius"/>
    </source>
</evidence>
<name>A0ABV3J0W0_9ACTN</name>
<sequence length="524" mass="56578">MESSIAQPFNRRVLLLTEVIDDPVEMAAAKDLAAAEGWIVHEPTEDEAARVEPRRRALKIEVRLRGARHGAVKEAVRRVERLAERARLGLWVRDSVLLTPPRESRIPYWVRLAQPTEGTRTAQRVLRVARRLDGSHDQRVLSLPGPQRFDVAVDELSASRLGGHVFDPAVEVVRRPPASAGDGTVPSLDPSHPNDFLKLCLQTALFLGSMLGCLLGGGAIYSLESPWRWSALPLALALAVPLGILAMPAAWPWCGKAAVGLGFVLFMLYMGCCLAATAPDGFGGFLYLPLPLLGGVLVAAAFYGLWLALRASWFSRNLSWIIPALLAPLYFVLPWFGKLLYTFYLTIGFDIPVDAVPVTTYSFMYAALKPVGLAAAFALLFLSVAGWARHFYWVGSAAGGIPALTLPAVAVVYVATALSYGILTVGSTWSEAADAVQKGRAPASFYGLKGKLMCVRPHEKDIAAYGGPVPTDQAVLTFGSTGDRVWLWGHQASGSGEARWASMSVRLEDVILTPAPSGGNCKRP</sequence>
<evidence type="ECO:0000313" key="2">
    <source>
        <dbReference type="EMBL" id="MEV4926292.1"/>
    </source>
</evidence>
<dbReference type="RefSeq" id="WP_366089730.1">
    <property type="nucleotide sequence ID" value="NZ_JBFASG010000032.1"/>
</dbReference>
<feature type="transmembrane region" description="Helical" evidence="1">
    <location>
        <begin position="318"/>
        <end position="337"/>
    </location>
</feature>
<reference evidence="2 3" key="1">
    <citation type="submission" date="2024-06" db="EMBL/GenBank/DDBJ databases">
        <title>The Natural Products Discovery Center: Release of the First 8490 Sequenced Strains for Exploring Actinobacteria Biosynthetic Diversity.</title>
        <authorList>
            <person name="Kalkreuter E."/>
            <person name="Kautsar S.A."/>
            <person name="Yang D."/>
            <person name="Bader C.D."/>
            <person name="Teijaro C.N."/>
            <person name="Fluegel L."/>
            <person name="Davis C.M."/>
            <person name="Simpson J.R."/>
            <person name="Lauterbach L."/>
            <person name="Steele A.D."/>
            <person name="Gui C."/>
            <person name="Meng S."/>
            <person name="Li G."/>
            <person name="Viehrig K."/>
            <person name="Ye F."/>
            <person name="Su P."/>
            <person name="Kiefer A.F."/>
            <person name="Nichols A."/>
            <person name="Cepeda A.J."/>
            <person name="Yan W."/>
            <person name="Fan B."/>
            <person name="Jiang Y."/>
            <person name="Adhikari A."/>
            <person name="Zheng C.-J."/>
            <person name="Schuster L."/>
            <person name="Cowan T.M."/>
            <person name="Smanski M.J."/>
            <person name="Chevrette M.G."/>
            <person name="De Carvalho L.P.S."/>
            <person name="Shen B."/>
        </authorList>
    </citation>
    <scope>NUCLEOTIDE SEQUENCE [LARGE SCALE GENOMIC DNA]</scope>
    <source>
        <strain evidence="2 3">NPDC053791</strain>
    </source>
</reference>
<keyword evidence="1" id="KW-0812">Transmembrane</keyword>
<keyword evidence="3" id="KW-1185">Reference proteome</keyword>
<dbReference type="Proteomes" id="UP001552479">
    <property type="component" value="Unassembled WGS sequence"/>
</dbReference>
<dbReference type="EMBL" id="JBFASG010000032">
    <property type="protein sequence ID" value="MEV4926292.1"/>
    <property type="molecule type" value="Genomic_DNA"/>
</dbReference>
<evidence type="ECO:0000313" key="3">
    <source>
        <dbReference type="Proteomes" id="UP001552479"/>
    </source>
</evidence>
<feature type="transmembrane region" description="Helical" evidence="1">
    <location>
        <begin position="204"/>
        <end position="223"/>
    </location>
</feature>
<feature type="transmembrane region" description="Helical" evidence="1">
    <location>
        <begin position="371"/>
        <end position="392"/>
    </location>
</feature>
<feature type="transmembrane region" description="Helical" evidence="1">
    <location>
        <begin position="284"/>
        <end position="306"/>
    </location>
</feature>
<comment type="caution">
    <text evidence="2">The sequence shown here is derived from an EMBL/GenBank/DDBJ whole genome shotgun (WGS) entry which is preliminary data.</text>
</comment>
<accession>A0ABV3J0W0</accession>
<organism evidence="2 3">
    <name type="scientific">Streptomyces roseoverticillatus</name>
    <dbReference type="NCBI Taxonomy" id="66429"/>
    <lineage>
        <taxon>Bacteria</taxon>
        <taxon>Bacillati</taxon>
        <taxon>Actinomycetota</taxon>
        <taxon>Actinomycetes</taxon>
        <taxon>Kitasatosporales</taxon>
        <taxon>Streptomycetaceae</taxon>
        <taxon>Streptomyces</taxon>
    </lineage>
</organism>
<protein>
    <submittedName>
        <fullName evidence="2">Uncharacterized protein</fullName>
    </submittedName>
</protein>
<feature type="transmembrane region" description="Helical" evidence="1">
    <location>
        <begin position="229"/>
        <end position="251"/>
    </location>
</feature>